<evidence type="ECO:0000259" key="10">
    <source>
        <dbReference type="SMART" id="SM00977"/>
    </source>
</evidence>
<dbReference type="AlphaFoldDB" id="A0A9D1SH28"/>
<evidence type="ECO:0000256" key="9">
    <source>
        <dbReference type="SAM" id="MobiDB-lite"/>
    </source>
</evidence>
<accession>A0A9D1SH28</accession>
<dbReference type="EMBL" id="DVMZ01000132">
    <property type="protein sequence ID" value="HIU59422.1"/>
    <property type="molecule type" value="Genomic_DNA"/>
</dbReference>
<dbReference type="InterPro" id="IPR012094">
    <property type="entry name" value="tRNA_Ile_lys_synt"/>
</dbReference>
<dbReference type="InterPro" id="IPR012795">
    <property type="entry name" value="tRNA_Ile_lys_synt_N"/>
</dbReference>
<dbReference type="Pfam" id="PF11734">
    <property type="entry name" value="TilS_C"/>
    <property type="match status" value="1"/>
</dbReference>
<evidence type="ECO:0000313" key="12">
    <source>
        <dbReference type="Proteomes" id="UP000824081"/>
    </source>
</evidence>
<dbReference type="NCBIfam" id="TIGR02433">
    <property type="entry name" value="lysidine_TilS_C"/>
    <property type="match status" value="1"/>
</dbReference>
<evidence type="ECO:0000256" key="6">
    <source>
        <dbReference type="ARBA" id="ARBA00022840"/>
    </source>
</evidence>
<dbReference type="HAMAP" id="MF_01161">
    <property type="entry name" value="tRNA_Ile_lys_synt"/>
    <property type="match status" value="1"/>
</dbReference>
<dbReference type="EC" id="6.3.4.19" evidence="8"/>
<dbReference type="GO" id="GO:0005737">
    <property type="term" value="C:cytoplasm"/>
    <property type="evidence" value="ECO:0007669"/>
    <property type="project" value="UniProtKB-SubCell"/>
</dbReference>
<dbReference type="GO" id="GO:0032267">
    <property type="term" value="F:tRNA(Ile)-lysidine synthase activity"/>
    <property type="evidence" value="ECO:0007669"/>
    <property type="project" value="UniProtKB-EC"/>
</dbReference>
<dbReference type="NCBIfam" id="TIGR02432">
    <property type="entry name" value="lysidine_TilS_N"/>
    <property type="match status" value="1"/>
</dbReference>
<dbReference type="PANTHER" id="PTHR43033:SF1">
    <property type="entry name" value="TRNA(ILE)-LYSIDINE SYNTHASE-RELATED"/>
    <property type="match status" value="1"/>
</dbReference>
<dbReference type="GO" id="GO:0006400">
    <property type="term" value="P:tRNA modification"/>
    <property type="evidence" value="ECO:0007669"/>
    <property type="project" value="UniProtKB-UniRule"/>
</dbReference>
<gene>
    <name evidence="8 11" type="primary">tilS</name>
    <name evidence="11" type="ORF">IAC57_04890</name>
</gene>
<comment type="caution">
    <text evidence="11">The sequence shown here is derived from an EMBL/GenBank/DDBJ whole genome shotgun (WGS) entry which is preliminary data.</text>
</comment>
<dbReference type="SMART" id="SM00977">
    <property type="entry name" value="TilS_C"/>
    <property type="match status" value="1"/>
</dbReference>
<keyword evidence="6 8" id="KW-0067">ATP-binding</keyword>
<sequence>MMDWREFSGKRMCAAVSGGIDSMSLLHMLKSRAGECGFSLSAVHCEHGIRGKDSLEDARFVGEICRDWGIPLFFFSADCPAEAAREGMSLETAARNFRYRSFQSLLDAGKADFIATAHHLGDEAETVLFRLCRGASLTGAKGMTERRGRYLRPLLGVSREEIRAYAAENKIPFREDRSNYDAAFTRNKLRLEILPRLEEAIPGAAANLCGFARLAAEDDALLYALSEELRFRVPPMTEGDTGLRLRFSEKAPLFRRACLSSLKELGVEKDYTSRHLDSVFSLQSLQTGSRISLPDGIVAVRSYDCVAFFRAGNCGGKGAQGSDEKASDSGKGEAQIFREGCFRVGRYEITVSPAPDCEWLGQIGKAERKSGKADETGQNVGKGNSAGARAEKQNGSDSVNPGGEFCRTLLLDGDAVPGNAVFRTCRPGDRFEKFGGGKKSLNRYYIDKKIPQALRAELPVLADEEGRIYLICGVEISAGVRITDGTVRPLKITLRKTLEEKSYERSCDESDGNQ</sequence>
<protein>
    <recommendedName>
        <fullName evidence="8">tRNA(Ile)-lysidine synthase</fullName>
        <ecNumber evidence="8">6.3.4.19</ecNumber>
    </recommendedName>
    <alternativeName>
        <fullName evidence="8">tRNA(Ile)-2-lysyl-cytidine synthase</fullName>
    </alternativeName>
    <alternativeName>
        <fullName evidence="8">tRNA(Ile)-lysidine synthetase</fullName>
    </alternativeName>
</protein>
<comment type="subcellular location">
    <subcellularLocation>
        <location evidence="1 8">Cytoplasm</location>
    </subcellularLocation>
</comment>
<evidence type="ECO:0000256" key="7">
    <source>
        <dbReference type="ARBA" id="ARBA00048539"/>
    </source>
</evidence>
<dbReference type="Pfam" id="PF01171">
    <property type="entry name" value="ATP_bind_3"/>
    <property type="match status" value="1"/>
</dbReference>
<feature type="domain" description="Lysidine-tRNA(Ile) synthetase C-terminal" evidence="10">
    <location>
        <begin position="420"/>
        <end position="492"/>
    </location>
</feature>
<dbReference type="InterPro" id="IPR011063">
    <property type="entry name" value="TilS/TtcA_N"/>
</dbReference>
<keyword evidence="5 8" id="KW-0547">Nucleotide-binding</keyword>
<dbReference type="SUPFAM" id="SSF52402">
    <property type="entry name" value="Adenine nucleotide alpha hydrolases-like"/>
    <property type="match status" value="1"/>
</dbReference>
<feature type="region of interest" description="Disordered" evidence="9">
    <location>
        <begin position="368"/>
        <end position="400"/>
    </location>
</feature>
<reference evidence="11" key="2">
    <citation type="journal article" date="2021" name="PeerJ">
        <title>Extensive microbial diversity within the chicken gut microbiome revealed by metagenomics and culture.</title>
        <authorList>
            <person name="Gilroy R."/>
            <person name="Ravi A."/>
            <person name="Getino M."/>
            <person name="Pursley I."/>
            <person name="Horton D.L."/>
            <person name="Alikhan N.F."/>
            <person name="Baker D."/>
            <person name="Gharbi K."/>
            <person name="Hall N."/>
            <person name="Watson M."/>
            <person name="Adriaenssens E.M."/>
            <person name="Foster-Nyarko E."/>
            <person name="Jarju S."/>
            <person name="Secka A."/>
            <person name="Antonio M."/>
            <person name="Oren A."/>
            <person name="Chaudhuri R.R."/>
            <person name="La Ragione R."/>
            <person name="Hildebrand F."/>
            <person name="Pallen M.J."/>
        </authorList>
    </citation>
    <scope>NUCLEOTIDE SEQUENCE</scope>
    <source>
        <strain evidence="11">11687</strain>
    </source>
</reference>
<dbReference type="Proteomes" id="UP000824081">
    <property type="component" value="Unassembled WGS sequence"/>
</dbReference>
<dbReference type="GO" id="GO:0005524">
    <property type="term" value="F:ATP binding"/>
    <property type="evidence" value="ECO:0007669"/>
    <property type="project" value="UniProtKB-UniRule"/>
</dbReference>
<keyword evidence="2 8" id="KW-0963">Cytoplasm</keyword>
<evidence type="ECO:0000313" key="11">
    <source>
        <dbReference type="EMBL" id="HIU59422.1"/>
    </source>
</evidence>
<proteinExistence type="inferred from homology"/>
<keyword evidence="3 8" id="KW-0436">Ligase</keyword>
<evidence type="ECO:0000256" key="2">
    <source>
        <dbReference type="ARBA" id="ARBA00022490"/>
    </source>
</evidence>
<name>A0A9D1SH28_9FIRM</name>
<evidence type="ECO:0000256" key="5">
    <source>
        <dbReference type="ARBA" id="ARBA00022741"/>
    </source>
</evidence>
<evidence type="ECO:0000256" key="8">
    <source>
        <dbReference type="HAMAP-Rule" id="MF_01161"/>
    </source>
</evidence>
<comment type="function">
    <text evidence="8">Ligates lysine onto the cytidine present at position 34 of the AUA codon-specific tRNA(Ile) that contains the anticodon CAU, in an ATP-dependent manner. Cytidine is converted to lysidine, thus changing the amino acid specificity of the tRNA from methionine to isoleucine.</text>
</comment>
<comment type="similarity">
    <text evidence="8">Belongs to the tRNA(Ile)-lysidine synthase family.</text>
</comment>
<comment type="domain">
    <text evidence="8">The N-terminal region contains the highly conserved SGGXDS motif, predicted to be a P-loop motif involved in ATP binding.</text>
</comment>
<dbReference type="CDD" id="cd01992">
    <property type="entry name" value="TilS_N"/>
    <property type="match status" value="1"/>
</dbReference>
<feature type="binding site" evidence="8">
    <location>
        <begin position="17"/>
        <end position="22"/>
    </location>
    <ligand>
        <name>ATP</name>
        <dbReference type="ChEBI" id="CHEBI:30616"/>
    </ligand>
</feature>
<dbReference type="SUPFAM" id="SSF56037">
    <property type="entry name" value="PheT/TilS domain"/>
    <property type="match status" value="1"/>
</dbReference>
<dbReference type="InterPro" id="IPR014729">
    <property type="entry name" value="Rossmann-like_a/b/a_fold"/>
</dbReference>
<comment type="catalytic activity">
    <reaction evidence="7 8">
        <text>cytidine(34) in tRNA(Ile2) + L-lysine + ATP = lysidine(34) in tRNA(Ile2) + AMP + diphosphate + H(+)</text>
        <dbReference type="Rhea" id="RHEA:43744"/>
        <dbReference type="Rhea" id="RHEA-COMP:10625"/>
        <dbReference type="Rhea" id="RHEA-COMP:10670"/>
        <dbReference type="ChEBI" id="CHEBI:15378"/>
        <dbReference type="ChEBI" id="CHEBI:30616"/>
        <dbReference type="ChEBI" id="CHEBI:32551"/>
        <dbReference type="ChEBI" id="CHEBI:33019"/>
        <dbReference type="ChEBI" id="CHEBI:82748"/>
        <dbReference type="ChEBI" id="CHEBI:83665"/>
        <dbReference type="ChEBI" id="CHEBI:456215"/>
        <dbReference type="EC" id="6.3.4.19"/>
    </reaction>
</comment>
<evidence type="ECO:0000256" key="3">
    <source>
        <dbReference type="ARBA" id="ARBA00022598"/>
    </source>
</evidence>
<dbReference type="InterPro" id="IPR012796">
    <property type="entry name" value="Lysidine-tRNA-synth_C"/>
</dbReference>
<keyword evidence="4 8" id="KW-0819">tRNA processing</keyword>
<organism evidence="11 12">
    <name type="scientific">Candidatus Scatosoma pullistercoris</name>
    <dbReference type="NCBI Taxonomy" id="2840934"/>
    <lineage>
        <taxon>Bacteria</taxon>
        <taxon>Bacillati</taxon>
        <taxon>Bacillota</taxon>
        <taxon>Clostridia</taxon>
        <taxon>Candidatus Scatosoma</taxon>
    </lineage>
</organism>
<dbReference type="Gene3D" id="3.40.50.620">
    <property type="entry name" value="HUPs"/>
    <property type="match status" value="1"/>
</dbReference>
<evidence type="ECO:0000256" key="4">
    <source>
        <dbReference type="ARBA" id="ARBA00022694"/>
    </source>
</evidence>
<dbReference type="PANTHER" id="PTHR43033">
    <property type="entry name" value="TRNA(ILE)-LYSIDINE SYNTHASE-RELATED"/>
    <property type="match status" value="1"/>
</dbReference>
<evidence type="ECO:0000256" key="1">
    <source>
        <dbReference type="ARBA" id="ARBA00004496"/>
    </source>
</evidence>
<reference evidence="11" key="1">
    <citation type="submission" date="2020-10" db="EMBL/GenBank/DDBJ databases">
        <authorList>
            <person name="Gilroy R."/>
        </authorList>
    </citation>
    <scope>NUCLEOTIDE SEQUENCE</scope>
    <source>
        <strain evidence="11">11687</strain>
    </source>
</reference>